<keyword evidence="11" id="KW-1185">Reference proteome</keyword>
<feature type="binding site" evidence="8">
    <location>
        <position position="100"/>
    </location>
    <ligand>
        <name>Mg(2+)</name>
        <dbReference type="ChEBI" id="CHEBI:18420"/>
    </ligand>
</feature>
<dbReference type="Pfam" id="PF01850">
    <property type="entry name" value="PIN"/>
    <property type="match status" value="1"/>
</dbReference>
<dbReference type="InterPro" id="IPR050556">
    <property type="entry name" value="Type_II_TA_system_RNase"/>
</dbReference>
<dbReference type="HAMAP" id="MF_00265">
    <property type="entry name" value="VapC_Nob1"/>
    <property type="match status" value="1"/>
</dbReference>
<dbReference type="GO" id="GO:0004540">
    <property type="term" value="F:RNA nuclease activity"/>
    <property type="evidence" value="ECO:0007669"/>
    <property type="project" value="InterPro"/>
</dbReference>
<protein>
    <recommendedName>
        <fullName evidence="8">Ribonuclease VapC</fullName>
        <shortName evidence="8">RNase VapC</shortName>
        <ecNumber evidence="8">3.1.-.-</ecNumber>
    </recommendedName>
    <alternativeName>
        <fullName evidence="8">Toxin VapC</fullName>
    </alternativeName>
</protein>
<proteinExistence type="inferred from homology"/>
<comment type="similarity">
    <text evidence="7 8">Belongs to the PINc/VapC protein family.</text>
</comment>
<evidence type="ECO:0000256" key="8">
    <source>
        <dbReference type="HAMAP-Rule" id="MF_00265"/>
    </source>
</evidence>
<keyword evidence="6 8" id="KW-0460">Magnesium</keyword>
<keyword evidence="10" id="KW-0614">Plasmid</keyword>
<dbReference type="CDD" id="cd18740">
    <property type="entry name" value="PIN_VapC4-5_FitB-like"/>
    <property type="match status" value="1"/>
</dbReference>
<dbReference type="GO" id="GO:0000287">
    <property type="term" value="F:magnesium ion binding"/>
    <property type="evidence" value="ECO:0007669"/>
    <property type="project" value="UniProtKB-UniRule"/>
</dbReference>
<keyword evidence="8" id="KW-0800">Toxin</keyword>
<keyword evidence="4 8" id="KW-0479">Metal-binding</keyword>
<feature type="domain" description="PIN" evidence="9">
    <location>
        <begin position="7"/>
        <end position="126"/>
    </location>
</feature>
<comment type="function">
    <text evidence="8">Toxic component of a toxin-antitoxin (TA) system. An RNase.</text>
</comment>
<sequence>MTPNRRMLDTNTVSHLIRQHPAVTRRVVEMPMATLCISVITEGELLFGLARRPKATALHQVVKELLRRIDVLAWDSSTAGIYGTLRAGLTATGRTMGPLDLLIAAHAIATGSVLVTNDQAFRMIDGLAVDDWTMPSPA</sequence>
<evidence type="ECO:0000256" key="7">
    <source>
        <dbReference type="ARBA" id="ARBA00038093"/>
    </source>
</evidence>
<gene>
    <name evidence="8" type="primary">vapC</name>
    <name evidence="10" type="ordered locus">ACMV_P3_00200</name>
</gene>
<feature type="binding site" evidence="8">
    <location>
        <position position="9"/>
    </location>
    <ligand>
        <name>Mg(2+)</name>
        <dbReference type="ChEBI" id="CHEBI:18420"/>
    </ligand>
</feature>
<evidence type="ECO:0000256" key="1">
    <source>
        <dbReference type="ARBA" id="ARBA00001946"/>
    </source>
</evidence>
<dbReference type="HOGENOM" id="CLU_118482_5_3_5"/>
<keyword evidence="3 8" id="KW-0540">Nuclease</keyword>
<evidence type="ECO:0000313" key="11">
    <source>
        <dbReference type="Proteomes" id="UP000007100"/>
    </source>
</evidence>
<dbReference type="Gene3D" id="3.40.50.1010">
    <property type="entry name" value="5'-nuclease"/>
    <property type="match status" value="1"/>
</dbReference>
<reference evidence="10 11" key="1">
    <citation type="submission" date="2010-12" db="EMBL/GenBank/DDBJ databases">
        <title>Whole genome sequence of Acidiphilium multivorum AIU301.</title>
        <authorList>
            <person name="Narita-Yamada S."/>
            <person name="Nakamura S."/>
            <person name="Ito N."/>
            <person name="Takarada H."/>
            <person name="Katano Y."/>
            <person name="Nakazawa H."/>
            <person name="Hosoyama A."/>
            <person name="Yamada R."/>
            <person name="Fujita N."/>
        </authorList>
    </citation>
    <scope>NUCLEOTIDE SEQUENCE [LARGE SCALE GENOMIC DNA]</scope>
    <source>
        <strain evidence="11">DSM 11245 / JCM 8867 / AIU301</strain>
        <plasmid evidence="10 11">pACMV3</plasmid>
    </source>
</reference>
<dbReference type="PANTHER" id="PTHR33653:SF1">
    <property type="entry name" value="RIBONUCLEASE VAPC2"/>
    <property type="match status" value="1"/>
</dbReference>
<geneLocation type="plasmid" evidence="10 11">
    <name>pACMV3</name>
</geneLocation>
<evidence type="ECO:0000256" key="2">
    <source>
        <dbReference type="ARBA" id="ARBA00022649"/>
    </source>
</evidence>
<dbReference type="PANTHER" id="PTHR33653">
    <property type="entry name" value="RIBONUCLEASE VAPC2"/>
    <property type="match status" value="1"/>
</dbReference>
<organism evidence="10 11">
    <name type="scientific">Acidiphilium multivorum (strain DSM 11245 / JCM 8867 / NBRC 100883 / AIU 301)</name>
    <dbReference type="NCBI Taxonomy" id="926570"/>
    <lineage>
        <taxon>Bacteria</taxon>
        <taxon>Pseudomonadati</taxon>
        <taxon>Pseudomonadota</taxon>
        <taxon>Alphaproteobacteria</taxon>
        <taxon>Acetobacterales</taxon>
        <taxon>Acidocellaceae</taxon>
        <taxon>Acidiphilium</taxon>
    </lineage>
</organism>
<dbReference type="KEGG" id="amv:ACMV_P3_00200"/>
<dbReference type="InterPro" id="IPR029060">
    <property type="entry name" value="PIN-like_dom_sf"/>
</dbReference>
<comment type="cofactor">
    <cofactor evidence="1 8">
        <name>Mg(2+)</name>
        <dbReference type="ChEBI" id="CHEBI:18420"/>
    </cofactor>
</comment>
<evidence type="ECO:0000256" key="5">
    <source>
        <dbReference type="ARBA" id="ARBA00022801"/>
    </source>
</evidence>
<name>F0J7V2_ACIMA</name>
<evidence type="ECO:0000256" key="4">
    <source>
        <dbReference type="ARBA" id="ARBA00022723"/>
    </source>
</evidence>
<accession>F0J7V2</accession>
<evidence type="ECO:0000259" key="9">
    <source>
        <dbReference type="Pfam" id="PF01850"/>
    </source>
</evidence>
<evidence type="ECO:0000256" key="3">
    <source>
        <dbReference type="ARBA" id="ARBA00022722"/>
    </source>
</evidence>
<dbReference type="Proteomes" id="UP000007100">
    <property type="component" value="Plasmid pACMV3"/>
</dbReference>
<dbReference type="EC" id="3.1.-.-" evidence="8"/>
<dbReference type="InterPro" id="IPR002716">
    <property type="entry name" value="PIN_dom"/>
</dbReference>
<dbReference type="InterPro" id="IPR022907">
    <property type="entry name" value="VapC_family"/>
</dbReference>
<keyword evidence="2 8" id="KW-1277">Toxin-antitoxin system</keyword>
<evidence type="ECO:0000313" key="10">
    <source>
        <dbReference type="EMBL" id="BAJ83169.1"/>
    </source>
</evidence>
<dbReference type="GO" id="GO:0016787">
    <property type="term" value="F:hydrolase activity"/>
    <property type="evidence" value="ECO:0007669"/>
    <property type="project" value="UniProtKB-KW"/>
</dbReference>
<dbReference type="SUPFAM" id="SSF88723">
    <property type="entry name" value="PIN domain-like"/>
    <property type="match status" value="1"/>
</dbReference>
<dbReference type="GO" id="GO:0090729">
    <property type="term" value="F:toxin activity"/>
    <property type="evidence" value="ECO:0007669"/>
    <property type="project" value="UniProtKB-KW"/>
</dbReference>
<dbReference type="EMBL" id="AP012038">
    <property type="protein sequence ID" value="BAJ83169.1"/>
    <property type="molecule type" value="Genomic_DNA"/>
</dbReference>
<dbReference type="AlphaFoldDB" id="F0J7V2"/>
<dbReference type="RefSeq" id="WP_013635099.1">
    <property type="nucleotide sequence ID" value="NC_015179.1"/>
</dbReference>
<evidence type="ECO:0000256" key="6">
    <source>
        <dbReference type="ARBA" id="ARBA00022842"/>
    </source>
</evidence>
<keyword evidence="5 8" id="KW-0378">Hydrolase</keyword>